<dbReference type="EC" id="3.1.1.31" evidence="4 6"/>
<dbReference type="STRING" id="37001.A0A1A9W8E1"/>
<dbReference type="InterPro" id="IPR005900">
    <property type="entry name" value="6-phosphogluconolactonase_DevB"/>
</dbReference>
<comment type="pathway">
    <text evidence="2 6">Carbohydrate degradation; pentose phosphate pathway; D-ribulose 5-phosphate from D-glucose 6-phosphate (oxidative stage): step 2/3.</text>
</comment>
<protein>
    <recommendedName>
        <fullName evidence="4 6">6-phosphogluconolactonase</fullName>
        <shortName evidence="6">6PGL</shortName>
        <ecNumber evidence="4 6">3.1.1.31</ecNumber>
    </recommendedName>
</protein>
<evidence type="ECO:0000256" key="6">
    <source>
        <dbReference type="RuleBase" id="RU365095"/>
    </source>
</evidence>
<dbReference type="InterPro" id="IPR006148">
    <property type="entry name" value="Glc/Gal-6P_isomerase"/>
</dbReference>
<dbReference type="Proteomes" id="UP000091820">
    <property type="component" value="Unassembled WGS sequence"/>
</dbReference>
<dbReference type="InterPro" id="IPR039104">
    <property type="entry name" value="6PGL"/>
</dbReference>
<dbReference type="UniPathway" id="UPA00115">
    <property type="reaction ID" value="UER00409"/>
</dbReference>
<evidence type="ECO:0000256" key="5">
    <source>
        <dbReference type="ARBA" id="ARBA00022801"/>
    </source>
</evidence>
<evidence type="ECO:0000313" key="8">
    <source>
        <dbReference type="EnsemblMetazoa" id="GBRI009914-PA"/>
    </source>
</evidence>
<reference evidence="8" key="2">
    <citation type="submission" date="2020-05" db="UniProtKB">
        <authorList>
            <consortium name="EnsemblMetazoa"/>
        </authorList>
    </citation>
    <scope>IDENTIFICATION</scope>
    <source>
        <strain evidence="8">IAEA</strain>
    </source>
</reference>
<feature type="domain" description="Glucosamine/galactosamine-6-phosphate isomerase" evidence="7">
    <location>
        <begin position="9"/>
        <end position="230"/>
    </location>
</feature>
<dbReference type="InterPro" id="IPR037171">
    <property type="entry name" value="NagB/RpiA_transferase-like"/>
</dbReference>
<sequence length="241" mass="27434">MESLTIIESKDELVTKLKEEIEKRSKQAIKERKQFSIGLSGGSLVQYIGEVIPRLITDLEKWKIFFCDERFVEESNQDSTYGCYKRILLDGQTSLKEEQFIKINTKLSLDDSARDYEERILREFNCSVDHVPKFDLLVLGMGPDGHTCSLFPEHNLLKEHNRLIAAIDDSPKPPLQRITMTLSLINNASCCCFVITGESKAMAIKQVFSKSLDISYPVQLIKPINGDLIWILDTAAAKFLK</sequence>
<evidence type="ECO:0000256" key="1">
    <source>
        <dbReference type="ARBA" id="ARBA00000832"/>
    </source>
</evidence>
<proteinExistence type="inferred from homology"/>
<evidence type="ECO:0000313" key="9">
    <source>
        <dbReference type="Proteomes" id="UP000091820"/>
    </source>
</evidence>
<dbReference type="GO" id="GO:0006098">
    <property type="term" value="P:pentose-phosphate shunt"/>
    <property type="evidence" value="ECO:0007669"/>
    <property type="project" value="UniProtKB-UniPathway"/>
</dbReference>
<evidence type="ECO:0000256" key="3">
    <source>
        <dbReference type="ARBA" id="ARBA00010662"/>
    </source>
</evidence>
<comment type="function">
    <text evidence="6">Hydrolysis of 6-phosphogluconolactone to 6-phosphogluconate.</text>
</comment>
<dbReference type="AlphaFoldDB" id="A0A1A9W8E1"/>
<dbReference type="Gene3D" id="3.40.50.1360">
    <property type="match status" value="1"/>
</dbReference>
<organism evidence="8 9">
    <name type="scientific">Glossina brevipalpis</name>
    <dbReference type="NCBI Taxonomy" id="37001"/>
    <lineage>
        <taxon>Eukaryota</taxon>
        <taxon>Metazoa</taxon>
        <taxon>Ecdysozoa</taxon>
        <taxon>Arthropoda</taxon>
        <taxon>Hexapoda</taxon>
        <taxon>Insecta</taxon>
        <taxon>Pterygota</taxon>
        <taxon>Neoptera</taxon>
        <taxon>Endopterygota</taxon>
        <taxon>Diptera</taxon>
        <taxon>Brachycera</taxon>
        <taxon>Muscomorpha</taxon>
        <taxon>Hippoboscoidea</taxon>
        <taxon>Glossinidae</taxon>
        <taxon>Glossina</taxon>
    </lineage>
</organism>
<dbReference type="Pfam" id="PF01182">
    <property type="entry name" value="Glucosamine_iso"/>
    <property type="match status" value="1"/>
</dbReference>
<dbReference type="PANTHER" id="PTHR11054:SF0">
    <property type="entry name" value="6-PHOSPHOGLUCONOLACTONASE"/>
    <property type="match status" value="1"/>
</dbReference>
<dbReference type="EnsemblMetazoa" id="GBRI009914-RA">
    <property type="protein sequence ID" value="GBRI009914-PA"/>
    <property type="gene ID" value="GBRI009914"/>
</dbReference>
<name>A0A1A9W8E1_9MUSC</name>
<dbReference type="GO" id="GO:0017057">
    <property type="term" value="F:6-phosphogluconolactonase activity"/>
    <property type="evidence" value="ECO:0007669"/>
    <property type="project" value="UniProtKB-UniRule"/>
</dbReference>
<dbReference type="PANTHER" id="PTHR11054">
    <property type="entry name" value="6-PHOSPHOGLUCONOLACTONASE"/>
    <property type="match status" value="1"/>
</dbReference>
<dbReference type="NCBIfam" id="TIGR01198">
    <property type="entry name" value="pgl"/>
    <property type="match status" value="1"/>
</dbReference>
<dbReference type="FunFam" id="3.40.50.1360:FF:000005">
    <property type="entry name" value="6-phosphogluconolactonase"/>
    <property type="match status" value="1"/>
</dbReference>
<reference evidence="9" key="1">
    <citation type="submission" date="2014-03" db="EMBL/GenBank/DDBJ databases">
        <authorList>
            <person name="Aksoy S."/>
            <person name="Warren W."/>
            <person name="Wilson R.K."/>
        </authorList>
    </citation>
    <scope>NUCLEOTIDE SEQUENCE [LARGE SCALE GENOMIC DNA]</scope>
    <source>
        <strain evidence="9">IAEA</strain>
    </source>
</reference>
<evidence type="ECO:0000256" key="2">
    <source>
        <dbReference type="ARBA" id="ARBA00004961"/>
    </source>
</evidence>
<dbReference type="VEuPathDB" id="VectorBase:GBRI009914"/>
<keyword evidence="9" id="KW-1185">Reference proteome</keyword>
<keyword evidence="5 6" id="KW-0378">Hydrolase</keyword>
<dbReference type="CDD" id="cd01400">
    <property type="entry name" value="6PGL"/>
    <property type="match status" value="1"/>
</dbReference>
<evidence type="ECO:0000259" key="7">
    <source>
        <dbReference type="Pfam" id="PF01182"/>
    </source>
</evidence>
<evidence type="ECO:0000256" key="4">
    <source>
        <dbReference type="ARBA" id="ARBA00013198"/>
    </source>
</evidence>
<comment type="catalytic activity">
    <reaction evidence="1 6">
        <text>6-phospho-D-glucono-1,5-lactone + H2O = 6-phospho-D-gluconate + H(+)</text>
        <dbReference type="Rhea" id="RHEA:12556"/>
        <dbReference type="ChEBI" id="CHEBI:15377"/>
        <dbReference type="ChEBI" id="CHEBI:15378"/>
        <dbReference type="ChEBI" id="CHEBI:57955"/>
        <dbReference type="ChEBI" id="CHEBI:58759"/>
        <dbReference type="EC" id="3.1.1.31"/>
    </reaction>
</comment>
<accession>A0A1A9W8E1</accession>
<dbReference type="GO" id="GO:0005975">
    <property type="term" value="P:carbohydrate metabolic process"/>
    <property type="evidence" value="ECO:0007669"/>
    <property type="project" value="UniProtKB-UniRule"/>
</dbReference>
<comment type="similarity">
    <text evidence="3 6">Belongs to the glucosamine/galactosamine-6-phosphate isomerase family. 6-phosphogluconolactonase subfamily.</text>
</comment>
<dbReference type="SUPFAM" id="SSF100950">
    <property type="entry name" value="NagB/RpiA/CoA transferase-like"/>
    <property type="match status" value="1"/>
</dbReference>